<dbReference type="EMBL" id="JACGWK010000012">
    <property type="protein sequence ID" value="KAL0323498.1"/>
    <property type="molecule type" value="Genomic_DNA"/>
</dbReference>
<dbReference type="AlphaFoldDB" id="A0AAW2LYU3"/>
<dbReference type="SUPFAM" id="SSF53756">
    <property type="entry name" value="UDP-Glycosyltransferase/glycogen phosphorylase"/>
    <property type="match status" value="1"/>
</dbReference>
<comment type="caution">
    <text evidence="1">The sequence shown here is derived from an EMBL/GenBank/DDBJ whole genome shotgun (WGS) entry which is preliminary data.</text>
</comment>
<gene>
    <name evidence="1" type="ORF">Sangu_1969100</name>
</gene>
<proteinExistence type="predicted"/>
<organism evidence="1">
    <name type="scientific">Sesamum angustifolium</name>
    <dbReference type="NCBI Taxonomy" id="2727405"/>
    <lineage>
        <taxon>Eukaryota</taxon>
        <taxon>Viridiplantae</taxon>
        <taxon>Streptophyta</taxon>
        <taxon>Embryophyta</taxon>
        <taxon>Tracheophyta</taxon>
        <taxon>Spermatophyta</taxon>
        <taxon>Magnoliopsida</taxon>
        <taxon>eudicotyledons</taxon>
        <taxon>Gunneridae</taxon>
        <taxon>Pentapetalae</taxon>
        <taxon>asterids</taxon>
        <taxon>lamiids</taxon>
        <taxon>Lamiales</taxon>
        <taxon>Pedaliaceae</taxon>
        <taxon>Sesamum</taxon>
    </lineage>
</organism>
<accession>A0AAW2LYU3</accession>
<reference evidence="1" key="2">
    <citation type="journal article" date="2024" name="Plant">
        <title>Genomic evolution and insights into agronomic trait innovations of Sesamum species.</title>
        <authorList>
            <person name="Miao H."/>
            <person name="Wang L."/>
            <person name="Qu L."/>
            <person name="Liu H."/>
            <person name="Sun Y."/>
            <person name="Le M."/>
            <person name="Wang Q."/>
            <person name="Wei S."/>
            <person name="Zheng Y."/>
            <person name="Lin W."/>
            <person name="Duan Y."/>
            <person name="Cao H."/>
            <person name="Xiong S."/>
            <person name="Wang X."/>
            <person name="Wei L."/>
            <person name="Li C."/>
            <person name="Ma Q."/>
            <person name="Ju M."/>
            <person name="Zhao R."/>
            <person name="Li G."/>
            <person name="Mu C."/>
            <person name="Tian Q."/>
            <person name="Mei H."/>
            <person name="Zhang T."/>
            <person name="Gao T."/>
            <person name="Zhang H."/>
        </authorList>
    </citation>
    <scope>NUCLEOTIDE SEQUENCE</scope>
    <source>
        <strain evidence="1">G01</strain>
    </source>
</reference>
<dbReference type="Gene3D" id="3.40.50.2000">
    <property type="entry name" value="Glycogen Phosphorylase B"/>
    <property type="match status" value="1"/>
</dbReference>
<evidence type="ECO:0000313" key="1">
    <source>
        <dbReference type="EMBL" id="KAL0323498.1"/>
    </source>
</evidence>
<reference evidence="1" key="1">
    <citation type="submission" date="2020-06" db="EMBL/GenBank/DDBJ databases">
        <authorList>
            <person name="Li T."/>
            <person name="Hu X."/>
            <person name="Zhang T."/>
            <person name="Song X."/>
            <person name="Zhang H."/>
            <person name="Dai N."/>
            <person name="Sheng W."/>
            <person name="Hou X."/>
            <person name="Wei L."/>
        </authorList>
    </citation>
    <scope>NUCLEOTIDE SEQUENCE</scope>
    <source>
        <strain evidence="1">G01</strain>
        <tissue evidence="1">Leaf</tissue>
    </source>
</reference>
<sequence>MPVRLNMFIDCRMLVEAGACVEVVRDENGVYKGEEIAKAITKVVVESSGEGLRQRAQELSEKMKMEEGQELDEVAESLWELCLKNKD</sequence>
<name>A0AAW2LYU3_9LAMI</name>
<protein>
    <submittedName>
        <fullName evidence="1">UDP-glucosyltransferase 29</fullName>
    </submittedName>
</protein>